<comment type="caution">
    <text evidence="2">The sequence shown here is derived from an EMBL/GenBank/DDBJ whole genome shotgun (WGS) entry which is preliminary data.</text>
</comment>
<proteinExistence type="predicted"/>
<organism evidence="2 3">
    <name type="scientific">Conger conger</name>
    <name type="common">Conger eel</name>
    <name type="synonym">Muraena conger</name>
    <dbReference type="NCBI Taxonomy" id="82655"/>
    <lineage>
        <taxon>Eukaryota</taxon>
        <taxon>Metazoa</taxon>
        <taxon>Chordata</taxon>
        <taxon>Craniata</taxon>
        <taxon>Vertebrata</taxon>
        <taxon>Euteleostomi</taxon>
        <taxon>Actinopterygii</taxon>
        <taxon>Neopterygii</taxon>
        <taxon>Teleostei</taxon>
        <taxon>Anguilliformes</taxon>
        <taxon>Congridae</taxon>
        <taxon>Conger</taxon>
    </lineage>
</organism>
<evidence type="ECO:0000313" key="3">
    <source>
        <dbReference type="Proteomes" id="UP001152803"/>
    </source>
</evidence>
<dbReference type="Proteomes" id="UP001152803">
    <property type="component" value="Unassembled WGS sequence"/>
</dbReference>
<protein>
    <submittedName>
        <fullName evidence="2">Uncharacterized protein</fullName>
    </submittedName>
</protein>
<reference evidence="2" key="1">
    <citation type="journal article" date="2023" name="Science">
        <title>Genome structures resolve the early diversification of teleost fishes.</title>
        <authorList>
            <person name="Parey E."/>
            <person name="Louis A."/>
            <person name="Montfort J."/>
            <person name="Bouchez O."/>
            <person name="Roques C."/>
            <person name="Iampietro C."/>
            <person name="Lluch J."/>
            <person name="Castinel A."/>
            <person name="Donnadieu C."/>
            <person name="Desvignes T."/>
            <person name="Floi Bucao C."/>
            <person name="Jouanno E."/>
            <person name="Wen M."/>
            <person name="Mejri S."/>
            <person name="Dirks R."/>
            <person name="Jansen H."/>
            <person name="Henkel C."/>
            <person name="Chen W.J."/>
            <person name="Zahm M."/>
            <person name="Cabau C."/>
            <person name="Klopp C."/>
            <person name="Thompson A.W."/>
            <person name="Robinson-Rechavi M."/>
            <person name="Braasch I."/>
            <person name="Lecointre G."/>
            <person name="Bobe J."/>
            <person name="Postlethwait J.H."/>
            <person name="Berthelot C."/>
            <person name="Roest Crollius H."/>
            <person name="Guiguen Y."/>
        </authorList>
    </citation>
    <scope>NUCLEOTIDE SEQUENCE</scope>
    <source>
        <strain evidence="2">Concon-B</strain>
    </source>
</reference>
<accession>A0A9Q1E2J4</accession>
<evidence type="ECO:0000313" key="2">
    <source>
        <dbReference type="EMBL" id="KAJ8288506.1"/>
    </source>
</evidence>
<name>A0A9Q1E2J4_CONCO</name>
<evidence type="ECO:0000256" key="1">
    <source>
        <dbReference type="SAM" id="MobiDB-lite"/>
    </source>
</evidence>
<dbReference type="EMBL" id="JAFJMO010000001">
    <property type="protein sequence ID" value="KAJ8288506.1"/>
    <property type="molecule type" value="Genomic_DNA"/>
</dbReference>
<feature type="region of interest" description="Disordered" evidence="1">
    <location>
        <begin position="1"/>
        <end position="21"/>
    </location>
</feature>
<dbReference type="AlphaFoldDB" id="A0A9Q1E2J4"/>
<gene>
    <name evidence="2" type="ORF">COCON_G00011650</name>
</gene>
<sequence length="93" mass="9807">MLPASPGDASRGHRGGQEGCAGITDHIDHMLSESLIKQHVRGITSQIRSACCCPLCSAVRRSLRPAPPPATTVICQGPAGLWTAKGLHYYQAS</sequence>
<keyword evidence="3" id="KW-1185">Reference proteome</keyword>